<dbReference type="SMART" id="SM00487">
    <property type="entry name" value="DEXDc"/>
    <property type="match status" value="1"/>
</dbReference>
<evidence type="ECO:0000259" key="3">
    <source>
        <dbReference type="PROSITE" id="PS51192"/>
    </source>
</evidence>
<dbReference type="InterPro" id="IPR000330">
    <property type="entry name" value="SNF2_N"/>
</dbReference>
<feature type="region of interest" description="Disordered" evidence="2">
    <location>
        <begin position="80"/>
        <end position="104"/>
    </location>
</feature>
<keyword evidence="5" id="KW-0347">Helicase</keyword>
<dbReference type="GO" id="GO:0016787">
    <property type="term" value="F:hydrolase activity"/>
    <property type="evidence" value="ECO:0007669"/>
    <property type="project" value="UniProtKB-KW"/>
</dbReference>
<dbReference type="PROSITE" id="PS51194">
    <property type="entry name" value="HELICASE_CTER"/>
    <property type="match status" value="1"/>
</dbReference>
<feature type="domain" description="Helicase C-terminal" evidence="4">
    <location>
        <begin position="893"/>
        <end position="1050"/>
    </location>
</feature>
<feature type="domain" description="Helicase ATP-binding" evidence="3">
    <location>
        <begin position="595"/>
        <end position="764"/>
    </location>
</feature>
<keyword evidence="5" id="KW-0547">Nucleotide-binding</keyword>
<dbReference type="AlphaFoldDB" id="Q7U3R7"/>
<organism evidence="5 6">
    <name type="scientific">Parasynechococcus marenigrum (strain WH8102)</name>
    <dbReference type="NCBI Taxonomy" id="84588"/>
    <lineage>
        <taxon>Bacteria</taxon>
        <taxon>Bacillati</taxon>
        <taxon>Cyanobacteriota</taxon>
        <taxon>Cyanophyceae</taxon>
        <taxon>Synechococcales</taxon>
        <taxon>Prochlorococcaceae</taxon>
        <taxon>Parasynechococcus</taxon>
        <taxon>Parasynechococcus marenigrum</taxon>
    </lineage>
</organism>
<dbReference type="InterPro" id="IPR014001">
    <property type="entry name" value="Helicase_ATP-bd"/>
</dbReference>
<dbReference type="InterPro" id="IPR049730">
    <property type="entry name" value="SNF2/RAD54-like_C"/>
</dbReference>
<name>Q7U3R7_PARMW</name>
<dbReference type="CDD" id="cd18793">
    <property type="entry name" value="SF2_C_SNF"/>
    <property type="match status" value="1"/>
</dbReference>
<evidence type="ECO:0000259" key="4">
    <source>
        <dbReference type="PROSITE" id="PS51194"/>
    </source>
</evidence>
<dbReference type="eggNOG" id="COG0553">
    <property type="taxonomic scope" value="Bacteria"/>
</dbReference>
<dbReference type="InterPro" id="IPR022138">
    <property type="entry name" value="DUF3670"/>
</dbReference>
<evidence type="ECO:0000313" key="6">
    <source>
        <dbReference type="Proteomes" id="UP000001422"/>
    </source>
</evidence>
<keyword evidence="5" id="KW-0067">ATP-binding</keyword>
<dbReference type="KEGG" id="syw:SYNW2362"/>
<evidence type="ECO:0000256" key="1">
    <source>
        <dbReference type="ARBA" id="ARBA00022801"/>
    </source>
</evidence>
<dbReference type="Proteomes" id="UP000001422">
    <property type="component" value="Chromosome"/>
</dbReference>
<dbReference type="PROSITE" id="PS51192">
    <property type="entry name" value="HELICASE_ATP_BIND_1"/>
    <property type="match status" value="1"/>
</dbReference>
<proteinExistence type="predicted"/>
<evidence type="ECO:0000256" key="2">
    <source>
        <dbReference type="SAM" id="MobiDB-lite"/>
    </source>
</evidence>
<reference evidence="5 6" key="1">
    <citation type="journal article" date="2003" name="Nature">
        <title>The genome of a motile marine Synechococcus.</title>
        <authorList>
            <person name="Palenik B."/>
            <person name="Brahamsha B."/>
            <person name="Larimer F."/>
            <person name="Land M."/>
            <person name="Hauser L."/>
            <person name="Chain P."/>
            <person name="Lamerdin J."/>
            <person name="Regala W."/>
            <person name="Allen E.A."/>
            <person name="McCarren J."/>
            <person name="Paulsen I."/>
            <person name="Dufresne A."/>
            <person name="Partensky F."/>
            <person name="Webb E."/>
            <person name="Waterbury J."/>
        </authorList>
    </citation>
    <scope>NUCLEOTIDE SEQUENCE [LARGE SCALE GENOMIC DNA]</scope>
    <source>
        <strain evidence="5 6">WH8102</strain>
    </source>
</reference>
<accession>Q7U3R7</accession>
<gene>
    <name evidence="5" type="ordered locus">SYNW2362</name>
</gene>
<dbReference type="SMART" id="SM00490">
    <property type="entry name" value="HELICc"/>
    <property type="match status" value="1"/>
</dbReference>
<dbReference type="Gene3D" id="3.40.50.300">
    <property type="entry name" value="P-loop containing nucleotide triphosphate hydrolases"/>
    <property type="match status" value="1"/>
</dbReference>
<dbReference type="SUPFAM" id="SSF52540">
    <property type="entry name" value="P-loop containing nucleoside triphosphate hydrolases"/>
    <property type="match status" value="2"/>
</dbReference>
<evidence type="ECO:0000313" key="5">
    <source>
        <dbReference type="EMBL" id="CAE08877.1"/>
    </source>
</evidence>
<protein>
    <submittedName>
        <fullName evidence="5">SNF2 helicase homolog</fullName>
    </submittedName>
</protein>
<dbReference type="CDD" id="cd18012">
    <property type="entry name" value="DEXQc_arch_SWI2_SNF2"/>
    <property type="match status" value="1"/>
</dbReference>
<sequence length="1063" mass="118761">MSLLHATWLPAIRTSGSSGQPALLIWADTWRVATPEGPGLTPALHPFTLEPDDLKAWLQERDLLPGGSIDATACLTLPSRTVKPRKSRSKTAEPAPEEPIWTGLPMQAGEPIPKQTEWWPWQVQGLAVEPSAATEWLSRLPLSGRNPDLADELRWWSHLQRWALSLVARGRWIPQMELSKGEGYPHRARWVPLLNREEDRRRLEDLAASLPLVATCALPWREPMGRRSNRMTRLRPEAMRAANPVACCRPRSGRLRVATLLEDLVDAQLRKDFEPSTDGLDPLLTLWQDALGSETGVIEIGDEQAERLASASFHWREGIAGDFAAARTCLELQTPAEGEELWELRFGLQAESDPSLKLPAAAAWASGADQLQLGEVTVEQPGEVLLEGLGRALTVFPPIERGLETATPDTMQLTPAEAFVLVRTAARQLRDAGVGVDLPPSLSGGLASRLGLAIKAELPERSSGFSLGESLDWSWDLMIGGVTLTLRELERLSGKRSPLVRHKGAWIELRPNDLRNAERFCGANPELSLDDALRITATEGDLLMRLPVHRFEAGPRLQAVLEQYHQQKAPDPLPAPEGFCGQLRPYQERGLGWLAFLNRFDQGACLADDMGLGKTIQLLAFLQHLKAEQELKRPVLLVAPTSVLTNWRREAEAFTPELAVREHYGPRRPSTPAALKKALKDVDLVLTSYGLLQRDSELLESQDWQGVVIDEAQAIKNPSAKQSQAARDLARPAKGNRFRIALTGTPVENRVSELWALMDFLSPKVLGEEDFFRQRYRMPIERYGDMASLRDLKARVGPFILRRLKTDKTIISDLPEKVELSEWVGLSKEQKSLYSKTVEDTLDAIARAPRGQRHGQVLGLLTRLKQICNHPALALSENAVDDGFLGRSAKLQRLEEILDEVIEAGDRALLFTQFAEWGHLLQSWMQQRWKADVPFLHGGTRKNERQAMVDRFQEDPRGPQLFLLSLKAGGVGLNLTRASHVFHIDRWWNPAVENQATDRAYRIGQTNRVMVHKFITSGSVEEKIDRMIREKSRLAEDVIGSGEDWLGCLAGDQLRNLVALEDT</sequence>
<dbReference type="Pfam" id="PF00176">
    <property type="entry name" value="SNF2-rel_dom"/>
    <property type="match status" value="1"/>
</dbReference>
<dbReference type="GO" id="GO:0004386">
    <property type="term" value="F:helicase activity"/>
    <property type="evidence" value="ECO:0007669"/>
    <property type="project" value="UniProtKB-KW"/>
</dbReference>
<dbReference type="InterPro" id="IPR038718">
    <property type="entry name" value="SNF2-like_sf"/>
</dbReference>
<dbReference type="InterPro" id="IPR001650">
    <property type="entry name" value="Helicase_C-like"/>
</dbReference>
<keyword evidence="6" id="KW-1185">Reference proteome</keyword>
<keyword evidence="1" id="KW-0378">Hydrolase</keyword>
<dbReference type="STRING" id="84588.SYNW2362"/>
<dbReference type="GO" id="GO:0005524">
    <property type="term" value="F:ATP binding"/>
    <property type="evidence" value="ECO:0007669"/>
    <property type="project" value="InterPro"/>
</dbReference>
<dbReference type="Pfam" id="PF00271">
    <property type="entry name" value="Helicase_C"/>
    <property type="match status" value="1"/>
</dbReference>
<dbReference type="FunFam" id="3.40.50.300:FF:000533">
    <property type="entry name" value="Helicase, Snf2 family"/>
    <property type="match status" value="1"/>
</dbReference>
<dbReference type="PANTHER" id="PTHR10799">
    <property type="entry name" value="SNF2/RAD54 HELICASE FAMILY"/>
    <property type="match status" value="1"/>
</dbReference>
<dbReference type="InterPro" id="IPR027417">
    <property type="entry name" value="P-loop_NTPase"/>
</dbReference>
<dbReference type="RefSeq" id="WP_011129215.1">
    <property type="nucleotide sequence ID" value="NC_005070.1"/>
</dbReference>
<dbReference type="Pfam" id="PF12419">
    <property type="entry name" value="DUF3670"/>
    <property type="match status" value="1"/>
</dbReference>
<dbReference type="EMBL" id="BX569695">
    <property type="protein sequence ID" value="CAE08877.1"/>
    <property type="molecule type" value="Genomic_DNA"/>
</dbReference>
<dbReference type="HOGENOM" id="CLU_000315_21_8_3"/>
<dbReference type="Gene3D" id="3.40.50.10810">
    <property type="entry name" value="Tandem AAA-ATPase domain"/>
    <property type="match status" value="1"/>
</dbReference>